<dbReference type="AlphaFoldDB" id="A0A6J7LG05"/>
<dbReference type="EMBL" id="CAFBNR010000087">
    <property type="protein sequence ID" value="CAB4967276.1"/>
    <property type="molecule type" value="Genomic_DNA"/>
</dbReference>
<evidence type="ECO:0000313" key="2">
    <source>
        <dbReference type="EMBL" id="CAB4967276.1"/>
    </source>
</evidence>
<organism evidence="2">
    <name type="scientific">freshwater metagenome</name>
    <dbReference type="NCBI Taxonomy" id="449393"/>
    <lineage>
        <taxon>unclassified sequences</taxon>
        <taxon>metagenomes</taxon>
        <taxon>ecological metagenomes</taxon>
    </lineage>
</organism>
<sequence>MPSMLTVSSTLRIASTAAPSAPILSPRPTQLAAASAADSVTRTNSIARLRSGRSLAGMSIHISRKSYLGSKQVAFVL</sequence>
<accession>A0A6J7LG05</accession>
<evidence type="ECO:0000313" key="1">
    <source>
        <dbReference type="EMBL" id="CAB4906978.1"/>
    </source>
</evidence>
<name>A0A6J7LG05_9ZZZZ</name>
<dbReference type="EMBL" id="CAFBMJ010000081">
    <property type="protein sequence ID" value="CAB4906978.1"/>
    <property type="molecule type" value="Genomic_DNA"/>
</dbReference>
<gene>
    <name evidence="1" type="ORF">UFOPK3573_00979</name>
    <name evidence="2" type="ORF">UFOPK3879_01316</name>
</gene>
<protein>
    <submittedName>
        <fullName evidence="2">Unannotated protein</fullName>
    </submittedName>
</protein>
<proteinExistence type="predicted"/>
<reference evidence="2" key="1">
    <citation type="submission" date="2020-05" db="EMBL/GenBank/DDBJ databases">
        <authorList>
            <person name="Chiriac C."/>
            <person name="Salcher M."/>
            <person name="Ghai R."/>
            <person name="Kavagutti S V."/>
        </authorList>
    </citation>
    <scope>NUCLEOTIDE SEQUENCE</scope>
</reference>